<name>A0A506UL68_9PROT</name>
<keyword evidence="7" id="KW-1185">Reference proteome</keyword>
<evidence type="ECO:0000256" key="2">
    <source>
        <dbReference type="ARBA" id="ARBA00023125"/>
    </source>
</evidence>
<evidence type="ECO:0000313" key="6">
    <source>
        <dbReference type="EMBL" id="TPW34068.1"/>
    </source>
</evidence>
<dbReference type="PANTHER" id="PTHR30055">
    <property type="entry name" value="HTH-TYPE TRANSCRIPTIONAL REGULATOR RUTR"/>
    <property type="match status" value="1"/>
</dbReference>
<proteinExistence type="predicted"/>
<gene>
    <name evidence="6" type="ORF">E3202_05850</name>
</gene>
<dbReference type="SUPFAM" id="SSF46689">
    <property type="entry name" value="Homeodomain-like"/>
    <property type="match status" value="1"/>
</dbReference>
<dbReference type="Pfam" id="PF14246">
    <property type="entry name" value="TetR_C_7"/>
    <property type="match status" value="1"/>
</dbReference>
<protein>
    <submittedName>
        <fullName evidence="6">TetR/AcrR family transcriptional regulator</fullName>
    </submittedName>
</protein>
<keyword evidence="2 4" id="KW-0238">DNA-binding</keyword>
<dbReference type="AlphaFoldDB" id="A0A506UL68"/>
<dbReference type="GO" id="GO:0003700">
    <property type="term" value="F:DNA-binding transcription factor activity"/>
    <property type="evidence" value="ECO:0007669"/>
    <property type="project" value="TreeGrafter"/>
</dbReference>
<evidence type="ECO:0000256" key="1">
    <source>
        <dbReference type="ARBA" id="ARBA00023015"/>
    </source>
</evidence>
<dbReference type="EMBL" id="SORZ01000002">
    <property type="protein sequence ID" value="TPW34068.1"/>
    <property type="molecule type" value="Genomic_DNA"/>
</dbReference>
<dbReference type="PROSITE" id="PS50977">
    <property type="entry name" value="HTH_TETR_2"/>
    <property type="match status" value="1"/>
</dbReference>
<dbReference type="GO" id="GO:0000976">
    <property type="term" value="F:transcription cis-regulatory region binding"/>
    <property type="evidence" value="ECO:0007669"/>
    <property type="project" value="TreeGrafter"/>
</dbReference>
<dbReference type="InterPro" id="IPR009057">
    <property type="entry name" value="Homeodomain-like_sf"/>
</dbReference>
<dbReference type="InterPro" id="IPR036271">
    <property type="entry name" value="Tet_transcr_reg_TetR-rel_C_sf"/>
</dbReference>
<dbReference type="RefSeq" id="WP_165600744.1">
    <property type="nucleotide sequence ID" value="NZ_SORZ01000002.1"/>
</dbReference>
<reference evidence="6 7" key="1">
    <citation type="submission" date="2019-03" db="EMBL/GenBank/DDBJ databases">
        <title>The complete genome sequence of Neokomagataea sp. Jb2 NBRC113641.</title>
        <authorList>
            <person name="Chua K.-O."/>
            <person name="Chan K.-G."/>
            <person name="See-Too W.-S."/>
        </authorList>
    </citation>
    <scope>NUCLEOTIDE SEQUENCE [LARGE SCALE GENOMIC DNA]</scope>
    <source>
        <strain evidence="6 7">Jb2</strain>
    </source>
</reference>
<keyword evidence="3" id="KW-0804">Transcription</keyword>
<feature type="DNA-binding region" description="H-T-H motif" evidence="4">
    <location>
        <begin position="36"/>
        <end position="55"/>
    </location>
</feature>
<dbReference type="InterPro" id="IPR050109">
    <property type="entry name" value="HTH-type_TetR-like_transc_reg"/>
</dbReference>
<dbReference type="Proteomes" id="UP000315037">
    <property type="component" value="Unassembled WGS sequence"/>
</dbReference>
<evidence type="ECO:0000313" key="7">
    <source>
        <dbReference type="Proteomes" id="UP000315037"/>
    </source>
</evidence>
<feature type="domain" description="HTH tetR-type" evidence="5">
    <location>
        <begin position="13"/>
        <end position="73"/>
    </location>
</feature>
<dbReference type="InterPro" id="IPR039536">
    <property type="entry name" value="TetR_C_Proteobacteria"/>
</dbReference>
<evidence type="ECO:0000256" key="4">
    <source>
        <dbReference type="PROSITE-ProRule" id="PRU00335"/>
    </source>
</evidence>
<accession>A0A506UL68</accession>
<evidence type="ECO:0000256" key="3">
    <source>
        <dbReference type="ARBA" id="ARBA00023163"/>
    </source>
</evidence>
<evidence type="ECO:0000259" key="5">
    <source>
        <dbReference type="PROSITE" id="PS50977"/>
    </source>
</evidence>
<dbReference type="Pfam" id="PF00440">
    <property type="entry name" value="TetR_N"/>
    <property type="match status" value="1"/>
</dbReference>
<dbReference type="Gene3D" id="1.10.10.60">
    <property type="entry name" value="Homeodomain-like"/>
    <property type="match status" value="1"/>
</dbReference>
<dbReference type="PANTHER" id="PTHR30055:SF224">
    <property type="entry name" value="TRANSCRIPTIONAL REGULATOR TETR FAMILY"/>
    <property type="match status" value="1"/>
</dbReference>
<organism evidence="6 7">
    <name type="scientific">Oecophyllibacter saccharovorans</name>
    <dbReference type="NCBI Taxonomy" id="2558360"/>
    <lineage>
        <taxon>Bacteria</taxon>
        <taxon>Pseudomonadati</taxon>
        <taxon>Pseudomonadota</taxon>
        <taxon>Alphaproteobacteria</taxon>
        <taxon>Acetobacterales</taxon>
        <taxon>Acetobacteraceae</taxon>
        <taxon>Oecophyllibacter</taxon>
    </lineage>
</organism>
<keyword evidence="1" id="KW-0805">Transcription regulation</keyword>
<dbReference type="PRINTS" id="PR00455">
    <property type="entry name" value="HTHTETR"/>
</dbReference>
<dbReference type="Gene3D" id="1.10.357.10">
    <property type="entry name" value="Tetracycline Repressor, domain 2"/>
    <property type="match status" value="1"/>
</dbReference>
<dbReference type="FunFam" id="1.10.10.60:FF:000141">
    <property type="entry name" value="TetR family transcriptional regulator"/>
    <property type="match status" value="1"/>
</dbReference>
<sequence length="214" mass="24239">MDSESPARQADEQLRRSRILETACTLLRTHGYHATSMDRIARQAGMSKKTLYQLFTSKQNLFEQLLLERLFPSIGEDPAHGPDIDMEQTLIAHFRKLSPIIFDEERLALLRTIIGETNRSPAIQQAMTEALQLSGHKTGLRAWIRHQQEAGCLLPGEPTDVADHLIGLTLGVPLLSRLTHCLPPRSPEALEAFMRTGIRAFLQAWSREREDRHS</sequence>
<dbReference type="SUPFAM" id="SSF48498">
    <property type="entry name" value="Tetracyclin repressor-like, C-terminal domain"/>
    <property type="match status" value="1"/>
</dbReference>
<dbReference type="InterPro" id="IPR001647">
    <property type="entry name" value="HTH_TetR"/>
</dbReference>
<comment type="caution">
    <text evidence="6">The sequence shown here is derived from an EMBL/GenBank/DDBJ whole genome shotgun (WGS) entry which is preliminary data.</text>
</comment>